<keyword evidence="3" id="KW-1185">Reference proteome</keyword>
<keyword evidence="1" id="KW-0472">Membrane</keyword>
<accession>A0A239EM95</accession>
<keyword evidence="1" id="KW-1133">Transmembrane helix</keyword>
<evidence type="ECO:0000313" key="3">
    <source>
        <dbReference type="Proteomes" id="UP000198304"/>
    </source>
</evidence>
<sequence length="64" mass="7581">MFNYFISISFLGIILIPVILIFLTLIQSIGEDVRKVAVNTKEKQTYYKTSLKKETYPQRLRRIK</sequence>
<dbReference type="EMBL" id="FZOJ01000010">
    <property type="protein sequence ID" value="SNS45785.1"/>
    <property type="molecule type" value="Genomic_DNA"/>
</dbReference>
<dbReference type="Proteomes" id="UP000198304">
    <property type="component" value="Unassembled WGS sequence"/>
</dbReference>
<name>A0A239EM95_9FIRM</name>
<organism evidence="2 3">
    <name type="scientific">Anaerovirgula multivorans</name>
    <dbReference type="NCBI Taxonomy" id="312168"/>
    <lineage>
        <taxon>Bacteria</taxon>
        <taxon>Bacillati</taxon>
        <taxon>Bacillota</taxon>
        <taxon>Clostridia</taxon>
        <taxon>Peptostreptococcales</taxon>
        <taxon>Natronincolaceae</taxon>
        <taxon>Anaerovirgula</taxon>
    </lineage>
</organism>
<dbReference type="RefSeq" id="WP_089283152.1">
    <property type="nucleotide sequence ID" value="NZ_FZOJ01000010.1"/>
</dbReference>
<reference evidence="2 3" key="1">
    <citation type="submission" date="2017-06" db="EMBL/GenBank/DDBJ databases">
        <authorList>
            <person name="Kim H.J."/>
            <person name="Triplett B.A."/>
        </authorList>
    </citation>
    <scope>NUCLEOTIDE SEQUENCE [LARGE SCALE GENOMIC DNA]</scope>
    <source>
        <strain evidence="2 3">SCA</strain>
    </source>
</reference>
<evidence type="ECO:0000256" key="1">
    <source>
        <dbReference type="SAM" id="Phobius"/>
    </source>
</evidence>
<feature type="transmembrane region" description="Helical" evidence="1">
    <location>
        <begin position="6"/>
        <end position="26"/>
    </location>
</feature>
<protein>
    <submittedName>
        <fullName evidence="2">Uncharacterized protein</fullName>
    </submittedName>
</protein>
<gene>
    <name evidence="2" type="ORF">SAMN05446037_1010114</name>
</gene>
<evidence type="ECO:0000313" key="2">
    <source>
        <dbReference type="EMBL" id="SNS45785.1"/>
    </source>
</evidence>
<proteinExistence type="predicted"/>
<dbReference type="AlphaFoldDB" id="A0A239EM95"/>
<keyword evidence="1" id="KW-0812">Transmembrane</keyword>